<name>A0ACC0VAC3_9HYPO</name>
<accession>A0ACC0VAC3</accession>
<proteinExistence type="predicted"/>
<protein>
    <submittedName>
        <fullName evidence="1">Uncharacterized protein</fullName>
    </submittedName>
</protein>
<evidence type="ECO:0000313" key="2">
    <source>
        <dbReference type="Proteomes" id="UP001163324"/>
    </source>
</evidence>
<reference evidence="1" key="1">
    <citation type="submission" date="2022-10" db="EMBL/GenBank/DDBJ databases">
        <title>Complete Genome of Trichothecium roseum strain YXFP-22015, a Plant Pathogen Isolated from Citrus.</title>
        <authorList>
            <person name="Wang Y."/>
            <person name="Zhu L."/>
        </authorList>
    </citation>
    <scope>NUCLEOTIDE SEQUENCE</scope>
    <source>
        <strain evidence="1">YXFP-22015</strain>
    </source>
</reference>
<evidence type="ECO:0000313" key="1">
    <source>
        <dbReference type="EMBL" id="KAI9903361.1"/>
    </source>
</evidence>
<dbReference type="Proteomes" id="UP001163324">
    <property type="component" value="Chromosome 2"/>
</dbReference>
<keyword evidence="2" id="KW-1185">Reference proteome</keyword>
<gene>
    <name evidence="1" type="ORF">N3K66_002713</name>
</gene>
<organism evidence="1 2">
    <name type="scientific">Trichothecium roseum</name>
    <dbReference type="NCBI Taxonomy" id="47278"/>
    <lineage>
        <taxon>Eukaryota</taxon>
        <taxon>Fungi</taxon>
        <taxon>Dikarya</taxon>
        <taxon>Ascomycota</taxon>
        <taxon>Pezizomycotina</taxon>
        <taxon>Sordariomycetes</taxon>
        <taxon>Hypocreomycetidae</taxon>
        <taxon>Hypocreales</taxon>
        <taxon>Hypocreales incertae sedis</taxon>
        <taxon>Trichothecium</taxon>
    </lineage>
</organism>
<dbReference type="EMBL" id="CM047941">
    <property type="protein sequence ID" value="KAI9903361.1"/>
    <property type="molecule type" value="Genomic_DNA"/>
</dbReference>
<comment type="caution">
    <text evidence="1">The sequence shown here is derived from an EMBL/GenBank/DDBJ whole genome shotgun (WGS) entry which is preliminary data.</text>
</comment>
<sequence length="437" mass="47338">MQRPLPLGLGCFALPATIIAIGVDIALLSSSTPTATLQWLSIASASLEAVAAIVLTWLVTSLVQPSLLNTLHASSKVKTLVALCTGLFFCTIAAAVSVTQVVHLASEISKETVTYKERKETFLIVCSIIIGISFASQLLFLITHFVYHRGLRLNGNELLDASEDNRALPRFHVKSIPYSKTSNRILGPREMASFESGSRSFMTEKTTASPRSSLTVSIRPVSLRSRLAPSSDRRKRPSLDTVRSSMDQNAEIWDVSAIYERQLEPAPQSYHPGHVKPPFLETIPASPTTPTQTSASPVPSFDLEPPRPIYQQGRSRSTSPASVRTLQAETPGASSDEMNIHPLFRSDSPTPPPAIASPGTSVVAAPDAGRVIQPRPSTQSIRTRRSGSFRSTSSALSRQTSLEAVGLRKIMDGNSSREKVVEQESPGRRISTPTIFE</sequence>